<keyword evidence="1" id="KW-0472">Membrane</keyword>
<dbReference type="EMBL" id="JABAYA010000102">
    <property type="protein sequence ID" value="KAF7725192.1"/>
    <property type="molecule type" value="Genomic_DNA"/>
</dbReference>
<name>A0A8H7BV58_9FUNG</name>
<keyword evidence="1" id="KW-1133">Transmembrane helix</keyword>
<sequence>MDFFANVIVFGLQQGQYNNWCINASQTIAGEKVTMVFNNGTQTNLALTSISLQPDSYNCFKLWQDEMKFAIAIFSIMAICYIYWATCLWSYAQKIRMIMQEQDPHFDLPQPSGRVFFNAKPSNASNATTDITAVTMTTPIAHDDRQQSLAQIVTGLFERLRSAKV</sequence>
<evidence type="ECO:0000313" key="2">
    <source>
        <dbReference type="EMBL" id="KAF7725192.1"/>
    </source>
</evidence>
<keyword evidence="3" id="KW-1185">Reference proteome</keyword>
<comment type="caution">
    <text evidence="2">The sequence shown here is derived from an EMBL/GenBank/DDBJ whole genome shotgun (WGS) entry which is preliminary data.</text>
</comment>
<proteinExistence type="predicted"/>
<accession>A0A8H7BV58</accession>
<feature type="transmembrane region" description="Helical" evidence="1">
    <location>
        <begin position="69"/>
        <end position="92"/>
    </location>
</feature>
<dbReference type="AlphaFoldDB" id="A0A8H7BV58"/>
<dbReference type="OrthoDB" id="2289866at2759"/>
<evidence type="ECO:0000313" key="3">
    <source>
        <dbReference type="Proteomes" id="UP000605846"/>
    </source>
</evidence>
<protein>
    <submittedName>
        <fullName evidence="2">Uncharacterized protein</fullName>
    </submittedName>
</protein>
<reference evidence="2" key="1">
    <citation type="submission" date="2020-01" db="EMBL/GenBank/DDBJ databases">
        <title>Genome Sequencing of Three Apophysomyces-Like Fungal Strains Confirms a Novel Fungal Genus in the Mucoromycota with divergent Burkholderia-like Endosymbiotic Bacteria.</title>
        <authorList>
            <person name="Stajich J.E."/>
            <person name="Macias A.M."/>
            <person name="Carter-House D."/>
            <person name="Lovett B."/>
            <person name="Kasson L.R."/>
            <person name="Berry K."/>
            <person name="Grigoriev I."/>
            <person name="Chang Y."/>
            <person name="Spatafora J."/>
            <person name="Kasson M.T."/>
        </authorList>
    </citation>
    <scope>NUCLEOTIDE SEQUENCE</scope>
    <source>
        <strain evidence="2">NRRL A-21654</strain>
    </source>
</reference>
<evidence type="ECO:0000256" key="1">
    <source>
        <dbReference type="SAM" id="Phobius"/>
    </source>
</evidence>
<dbReference type="Proteomes" id="UP000605846">
    <property type="component" value="Unassembled WGS sequence"/>
</dbReference>
<keyword evidence="1" id="KW-0812">Transmembrane</keyword>
<organism evidence="2 3">
    <name type="scientific">Apophysomyces ossiformis</name>
    <dbReference type="NCBI Taxonomy" id="679940"/>
    <lineage>
        <taxon>Eukaryota</taxon>
        <taxon>Fungi</taxon>
        <taxon>Fungi incertae sedis</taxon>
        <taxon>Mucoromycota</taxon>
        <taxon>Mucoromycotina</taxon>
        <taxon>Mucoromycetes</taxon>
        <taxon>Mucorales</taxon>
        <taxon>Mucorineae</taxon>
        <taxon>Mucoraceae</taxon>
        <taxon>Apophysomyces</taxon>
    </lineage>
</organism>
<gene>
    <name evidence="2" type="ORF">EC973_000358</name>
</gene>